<dbReference type="AlphaFoldDB" id="A0ABD7XA35"/>
<sequence>MNFLKKYFELILFGLIELGAAALFLGVLALPVFLFVSHHWVYAVIYTVLVDLPLFTLISK</sequence>
<keyword evidence="1" id="KW-0472">Membrane</keyword>
<keyword evidence="2" id="KW-0614">Plasmid</keyword>
<feature type="transmembrane region" description="Helical" evidence="1">
    <location>
        <begin position="40"/>
        <end position="58"/>
    </location>
</feature>
<evidence type="ECO:0000256" key="1">
    <source>
        <dbReference type="SAM" id="Phobius"/>
    </source>
</evidence>
<protein>
    <submittedName>
        <fullName evidence="2">Uncharacterized protein</fullName>
    </submittedName>
</protein>
<organism evidence="2 3">
    <name type="scientific">Pediococcus pentosaceus</name>
    <dbReference type="NCBI Taxonomy" id="1255"/>
    <lineage>
        <taxon>Bacteria</taxon>
        <taxon>Bacillati</taxon>
        <taxon>Bacillota</taxon>
        <taxon>Bacilli</taxon>
        <taxon>Lactobacillales</taxon>
        <taxon>Lactobacillaceae</taxon>
        <taxon>Pediococcus</taxon>
    </lineage>
</organism>
<feature type="transmembrane region" description="Helical" evidence="1">
    <location>
        <begin position="12"/>
        <end position="34"/>
    </location>
</feature>
<dbReference type="RefSeq" id="WP_271902066.1">
    <property type="nucleotide sequence ID" value="NZ_CP118742.1"/>
</dbReference>
<geneLocation type="plasmid" evidence="2 3">
    <name>unnamed3</name>
</geneLocation>
<name>A0ABD7XA35_PEDPE</name>
<keyword evidence="1" id="KW-0812">Transmembrane</keyword>
<accession>A0ABD7XA35</accession>
<proteinExistence type="predicted"/>
<reference evidence="2 3" key="1">
    <citation type="submission" date="2023-02" db="EMBL/GenBank/DDBJ databases">
        <title>Comparative genomics and fermentation flavor characterization of five lactic acid bacteria reveal flavor biosynthesis metabolic pathways in fermented muskmelon puree.</title>
        <authorList>
            <person name="Yuan L."/>
            <person name="Li M."/>
            <person name="Xu X."/>
            <person name="Lao F."/>
            <person name="Wu J."/>
        </authorList>
    </citation>
    <scope>NUCLEOTIDE SEQUENCE [LARGE SCALE GENOMIC DNA]</scope>
    <source>
        <strain evidence="2 3">Ca-4</strain>
        <plasmid evidence="2 3">unnamed3</plasmid>
    </source>
</reference>
<keyword evidence="1" id="KW-1133">Transmembrane helix</keyword>
<evidence type="ECO:0000313" key="3">
    <source>
        <dbReference type="Proteomes" id="UP001214131"/>
    </source>
</evidence>
<evidence type="ECO:0000313" key="2">
    <source>
        <dbReference type="EMBL" id="WEA58245.1"/>
    </source>
</evidence>
<dbReference type="EMBL" id="CP118742">
    <property type="protein sequence ID" value="WEA58245.1"/>
    <property type="molecule type" value="Genomic_DNA"/>
</dbReference>
<dbReference type="Proteomes" id="UP001214131">
    <property type="component" value="Plasmid unnamed3"/>
</dbReference>
<gene>
    <name evidence="2" type="ORF">PWB86_09560</name>
</gene>